<evidence type="ECO:0000256" key="5">
    <source>
        <dbReference type="ARBA" id="ARBA00023136"/>
    </source>
</evidence>
<evidence type="ECO:0000256" key="1">
    <source>
        <dbReference type="ARBA" id="ARBA00004141"/>
    </source>
</evidence>
<dbReference type="PANTHER" id="PTHR45649:SF22">
    <property type="entry name" value="TRANSPORTER, PUTATIVE (EUROFUNG)-RELATED"/>
    <property type="match status" value="1"/>
</dbReference>
<evidence type="ECO:0000313" key="8">
    <source>
        <dbReference type="EMBL" id="KIW46508.1"/>
    </source>
</evidence>
<feature type="transmembrane region" description="Helical" evidence="7">
    <location>
        <begin position="128"/>
        <end position="157"/>
    </location>
</feature>
<keyword evidence="2" id="KW-0813">Transport</keyword>
<feature type="transmembrane region" description="Helical" evidence="7">
    <location>
        <begin position="82"/>
        <end position="107"/>
    </location>
</feature>
<keyword evidence="5 7" id="KW-0472">Membrane</keyword>
<feature type="transmembrane region" description="Helical" evidence="7">
    <location>
        <begin position="323"/>
        <end position="349"/>
    </location>
</feature>
<feature type="transmembrane region" description="Helical" evidence="7">
    <location>
        <begin position="490"/>
        <end position="509"/>
    </location>
</feature>
<dbReference type="AlphaFoldDB" id="A0A0D2DTR5"/>
<evidence type="ECO:0008006" key="10">
    <source>
        <dbReference type="Google" id="ProtNLM"/>
    </source>
</evidence>
<dbReference type="STRING" id="215243.A0A0D2DTR5"/>
<feature type="transmembrane region" description="Helical" evidence="7">
    <location>
        <begin position="459"/>
        <end position="478"/>
    </location>
</feature>
<gene>
    <name evidence="8" type="ORF">PV06_02177</name>
</gene>
<sequence>MTIVNGHNNRRRSSLSGEPSSRRDAQVSQDADVLATLGHTQELPRQFNLWSMLALAFTVLGTWSTLAQNLASGLTAGGPVSILWGLVLVTACNLCVAVSLGELTSAMPTALGQAYWIFRILPTPTGRFISYMCAWINTFGWWTLTASQTAFMTNFILAMKLLFSPDWAGAHHSWLSFLIYIGLTALLTVVNIVACRRDRVLPWINNVVGVQFTALFLAFALALLISVGVKAGMAYQSGSFVFGTWINNTSWPSGVVWFTGLIQSAYGLTAFDACIHMVEELPAPGRNGPRIIWLSVLIGAVSGFLFMMVCLFCVQSVEGLTGASLPFVELCLSTIGLTGAAVLLAFFIVNGVGQNVSIMTTASRLTWGFARDGGLPWHKQLAVVSDYWRVPTRALWAQGVLIGIVGVLYLFANTVLQAILSVSTIALTISYGIPIAVLLIQGRDKLPVQGEFRLGRWGLAANIVSLVYCVVTTVFFFFPSDPNPKPANMNWAIAVFGVMLVIALGFWFVQGRRSYLRTEEAMLRSLVSQAGQEDVLGTVCVEDADARGGDGESIKIRDETVEAQTTIDREDRKHI</sequence>
<dbReference type="InterPro" id="IPR004840">
    <property type="entry name" value="Amino_acid_permease_CS"/>
</dbReference>
<evidence type="ECO:0000256" key="6">
    <source>
        <dbReference type="SAM" id="MobiDB-lite"/>
    </source>
</evidence>
<feature type="transmembrane region" description="Helical" evidence="7">
    <location>
        <begin position="177"/>
        <end position="195"/>
    </location>
</feature>
<accession>A0A0D2DTR5</accession>
<dbReference type="GO" id="GO:0016020">
    <property type="term" value="C:membrane"/>
    <property type="evidence" value="ECO:0007669"/>
    <property type="project" value="UniProtKB-SubCell"/>
</dbReference>
<evidence type="ECO:0000256" key="3">
    <source>
        <dbReference type="ARBA" id="ARBA00022692"/>
    </source>
</evidence>
<dbReference type="OrthoDB" id="2417308at2759"/>
<feature type="transmembrane region" description="Helical" evidence="7">
    <location>
        <begin position="255"/>
        <end position="279"/>
    </location>
</feature>
<evidence type="ECO:0000256" key="2">
    <source>
        <dbReference type="ARBA" id="ARBA00022448"/>
    </source>
</evidence>
<feature type="transmembrane region" description="Helical" evidence="7">
    <location>
        <begin position="49"/>
        <end position="70"/>
    </location>
</feature>
<dbReference type="GO" id="GO:0022857">
    <property type="term" value="F:transmembrane transporter activity"/>
    <property type="evidence" value="ECO:0007669"/>
    <property type="project" value="InterPro"/>
</dbReference>
<dbReference type="InterPro" id="IPR002293">
    <property type="entry name" value="AA/rel_permease1"/>
</dbReference>
<feature type="region of interest" description="Disordered" evidence="6">
    <location>
        <begin position="1"/>
        <end position="26"/>
    </location>
</feature>
<keyword evidence="9" id="KW-1185">Reference proteome</keyword>
<dbReference type="Proteomes" id="UP000053342">
    <property type="component" value="Unassembled WGS sequence"/>
</dbReference>
<name>A0A0D2DTR5_9EURO</name>
<keyword evidence="3 7" id="KW-0812">Transmembrane</keyword>
<dbReference type="PIRSF" id="PIRSF006060">
    <property type="entry name" value="AA_transporter"/>
    <property type="match status" value="1"/>
</dbReference>
<dbReference type="PANTHER" id="PTHR45649">
    <property type="entry name" value="AMINO-ACID PERMEASE BAT1"/>
    <property type="match status" value="1"/>
</dbReference>
<dbReference type="VEuPathDB" id="FungiDB:PV06_02177"/>
<dbReference type="Pfam" id="PF13520">
    <property type="entry name" value="AA_permease_2"/>
    <property type="match status" value="1"/>
</dbReference>
<dbReference type="PROSITE" id="PS00218">
    <property type="entry name" value="AMINO_ACID_PERMEASE_1"/>
    <property type="match status" value="1"/>
</dbReference>
<evidence type="ECO:0000256" key="7">
    <source>
        <dbReference type="SAM" id="Phobius"/>
    </source>
</evidence>
<feature type="transmembrane region" description="Helical" evidence="7">
    <location>
        <begin position="291"/>
        <end position="317"/>
    </location>
</feature>
<dbReference type="GO" id="GO:0006865">
    <property type="term" value="P:amino acid transport"/>
    <property type="evidence" value="ECO:0007669"/>
    <property type="project" value="InterPro"/>
</dbReference>
<protein>
    <recommendedName>
        <fullName evidence="10">Choline transport protein</fullName>
    </recommendedName>
</protein>
<feature type="transmembrane region" description="Helical" evidence="7">
    <location>
        <begin position="394"/>
        <end position="412"/>
    </location>
</feature>
<reference evidence="8 9" key="1">
    <citation type="submission" date="2015-01" db="EMBL/GenBank/DDBJ databases">
        <title>The Genome Sequence of Exophiala oligosperma CBS72588.</title>
        <authorList>
            <consortium name="The Broad Institute Genomics Platform"/>
            <person name="Cuomo C."/>
            <person name="de Hoog S."/>
            <person name="Gorbushina A."/>
            <person name="Stielow B."/>
            <person name="Teixiera M."/>
            <person name="Abouelleil A."/>
            <person name="Chapman S.B."/>
            <person name="Priest M."/>
            <person name="Young S.K."/>
            <person name="Wortman J."/>
            <person name="Nusbaum C."/>
            <person name="Birren B."/>
        </authorList>
    </citation>
    <scope>NUCLEOTIDE SEQUENCE [LARGE SCALE GENOMIC DNA]</scope>
    <source>
        <strain evidence="8 9">CBS 72588</strain>
    </source>
</reference>
<feature type="transmembrane region" description="Helical" evidence="7">
    <location>
        <begin position="418"/>
        <end position="439"/>
    </location>
</feature>
<dbReference type="HOGENOM" id="CLU_004495_2_3_1"/>
<proteinExistence type="predicted"/>
<organism evidence="8 9">
    <name type="scientific">Exophiala oligosperma</name>
    <dbReference type="NCBI Taxonomy" id="215243"/>
    <lineage>
        <taxon>Eukaryota</taxon>
        <taxon>Fungi</taxon>
        <taxon>Dikarya</taxon>
        <taxon>Ascomycota</taxon>
        <taxon>Pezizomycotina</taxon>
        <taxon>Eurotiomycetes</taxon>
        <taxon>Chaetothyriomycetidae</taxon>
        <taxon>Chaetothyriales</taxon>
        <taxon>Herpotrichiellaceae</taxon>
        <taxon>Exophiala</taxon>
    </lineage>
</organism>
<dbReference type="RefSeq" id="XP_016266724.1">
    <property type="nucleotide sequence ID" value="XM_016402827.1"/>
</dbReference>
<dbReference type="Gene3D" id="1.20.1740.10">
    <property type="entry name" value="Amino acid/polyamine transporter I"/>
    <property type="match status" value="1"/>
</dbReference>
<feature type="transmembrane region" description="Helical" evidence="7">
    <location>
        <begin position="207"/>
        <end position="235"/>
    </location>
</feature>
<comment type="subcellular location">
    <subcellularLocation>
        <location evidence="1">Membrane</location>
        <topology evidence="1">Multi-pass membrane protein</topology>
    </subcellularLocation>
</comment>
<evidence type="ECO:0000256" key="4">
    <source>
        <dbReference type="ARBA" id="ARBA00022989"/>
    </source>
</evidence>
<evidence type="ECO:0000313" key="9">
    <source>
        <dbReference type="Proteomes" id="UP000053342"/>
    </source>
</evidence>
<dbReference type="EMBL" id="KN847333">
    <property type="protein sequence ID" value="KIW46508.1"/>
    <property type="molecule type" value="Genomic_DNA"/>
</dbReference>
<dbReference type="GeneID" id="27354251"/>
<keyword evidence="4 7" id="KW-1133">Transmembrane helix</keyword>